<dbReference type="PANTHER" id="PTHR43303:SF4">
    <property type="entry name" value="NADPH DEHYDROGENASE C23G7.10C-RELATED"/>
    <property type="match status" value="1"/>
</dbReference>
<evidence type="ECO:0000256" key="4">
    <source>
        <dbReference type="ARBA" id="ARBA00022857"/>
    </source>
</evidence>
<dbReference type="Pfam" id="PF00724">
    <property type="entry name" value="Oxidored_FMN"/>
    <property type="match status" value="1"/>
</dbReference>
<proteinExistence type="predicted"/>
<feature type="domain" description="NADH:flavin oxidoreductase/NADH oxidase N-terminal" evidence="6">
    <location>
        <begin position="5"/>
        <end position="338"/>
    </location>
</feature>
<keyword evidence="2" id="KW-0285">Flavoprotein</keyword>
<keyword evidence="3" id="KW-0288">FMN</keyword>
<evidence type="ECO:0000259" key="6">
    <source>
        <dbReference type="Pfam" id="PF00724"/>
    </source>
</evidence>
<dbReference type="OrthoDB" id="3169239at2"/>
<organism evidence="7 8">
    <name type="scientific">Actinacidiphila glaucinigra</name>
    <dbReference type="NCBI Taxonomy" id="235986"/>
    <lineage>
        <taxon>Bacteria</taxon>
        <taxon>Bacillati</taxon>
        <taxon>Actinomycetota</taxon>
        <taxon>Actinomycetes</taxon>
        <taxon>Kitasatosporales</taxon>
        <taxon>Streptomycetaceae</taxon>
        <taxon>Actinacidiphila</taxon>
    </lineage>
</organism>
<dbReference type="RefSeq" id="WP_089226022.1">
    <property type="nucleotide sequence ID" value="NZ_FZOF01000013.1"/>
</dbReference>
<dbReference type="InterPro" id="IPR044152">
    <property type="entry name" value="YqjM-like"/>
</dbReference>
<dbReference type="InterPro" id="IPR001155">
    <property type="entry name" value="OxRdtase_FMN_N"/>
</dbReference>
<dbReference type="GO" id="GO:0003959">
    <property type="term" value="F:NADPH dehydrogenase activity"/>
    <property type="evidence" value="ECO:0007669"/>
    <property type="project" value="InterPro"/>
</dbReference>
<dbReference type="Gene3D" id="3.20.20.70">
    <property type="entry name" value="Aldolase class I"/>
    <property type="match status" value="1"/>
</dbReference>
<evidence type="ECO:0000256" key="5">
    <source>
        <dbReference type="ARBA" id="ARBA00023002"/>
    </source>
</evidence>
<name>A0A239JJ89_9ACTN</name>
<dbReference type="AlphaFoldDB" id="A0A239JJ89"/>
<dbReference type="EMBL" id="FZOF01000013">
    <property type="protein sequence ID" value="SNT05895.1"/>
    <property type="molecule type" value="Genomic_DNA"/>
</dbReference>
<evidence type="ECO:0000256" key="2">
    <source>
        <dbReference type="ARBA" id="ARBA00022630"/>
    </source>
</evidence>
<dbReference type="GO" id="GO:0010181">
    <property type="term" value="F:FMN binding"/>
    <property type="evidence" value="ECO:0007669"/>
    <property type="project" value="InterPro"/>
</dbReference>
<dbReference type="GO" id="GO:0050661">
    <property type="term" value="F:NADP binding"/>
    <property type="evidence" value="ECO:0007669"/>
    <property type="project" value="InterPro"/>
</dbReference>
<evidence type="ECO:0000256" key="3">
    <source>
        <dbReference type="ARBA" id="ARBA00022643"/>
    </source>
</evidence>
<dbReference type="SUPFAM" id="SSF51395">
    <property type="entry name" value="FMN-linked oxidoreductases"/>
    <property type="match status" value="1"/>
</dbReference>
<dbReference type="InterPro" id="IPR013785">
    <property type="entry name" value="Aldolase_TIM"/>
</dbReference>
<reference evidence="7 8" key="1">
    <citation type="submission" date="2017-06" db="EMBL/GenBank/DDBJ databases">
        <authorList>
            <person name="Kim H.J."/>
            <person name="Triplett B.A."/>
        </authorList>
    </citation>
    <scope>NUCLEOTIDE SEQUENCE [LARGE SCALE GENOMIC DNA]</scope>
    <source>
        <strain evidence="7 8">CGMCC 4.1858</strain>
    </source>
</reference>
<accession>A0A239JJ89</accession>
<comment type="cofactor">
    <cofactor evidence="1">
        <name>FMN</name>
        <dbReference type="ChEBI" id="CHEBI:58210"/>
    </cofactor>
</comment>
<keyword evidence="4" id="KW-0521">NADP</keyword>
<sequence>MSTTLFEPVTLRSLTVPNRIWMADISHSGAAPDGDLAGVPDDGYFAHLAARATGGTGLILAKATAVGPENRLGAYDLGIWNDTQVEAFRRITGFLKSQGTVPGVQLAAGRMDPAEGGWVDRRFPVTPGKRYGWTPGGSGPVPFRTGSTAADELGTEQIGRVVADFADAARRALDAGFQVAGVHGVHGGLVNQFLFGHSNHRTDGYGGDFAGRTRFALEVVEAVRAVWPQDLPVFFRMSSADWPDESAGDDPEDWTPDDTVRLAKELQARGVDLMDVPAPRHRAPVAERVRNETGMPVAAVGPLTQPAQAQALVRSGAADAVLLGQELLRDPYWPLHAATALGGRVNLARHHTGV</sequence>
<keyword evidence="5" id="KW-0560">Oxidoreductase</keyword>
<keyword evidence="8" id="KW-1185">Reference proteome</keyword>
<gene>
    <name evidence="7" type="ORF">SAMN05216252_11365</name>
</gene>
<evidence type="ECO:0000313" key="8">
    <source>
        <dbReference type="Proteomes" id="UP000198280"/>
    </source>
</evidence>
<protein>
    <submittedName>
        <fullName evidence="7">2,4-dienoyl-CoA reductase</fullName>
    </submittedName>
</protein>
<dbReference type="Proteomes" id="UP000198280">
    <property type="component" value="Unassembled WGS sequence"/>
</dbReference>
<evidence type="ECO:0000256" key="1">
    <source>
        <dbReference type="ARBA" id="ARBA00001917"/>
    </source>
</evidence>
<evidence type="ECO:0000313" key="7">
    <source>
        <dbReference type="EMBL" id="SNT05895.1"/>
    </source>
</evidence>
<dbReference type="PANTHER" id="PTHR43303">
    <property type="entry name" value="NADPH DEHYDROGENASE C23G7.10C-RELATED"/>
    <property type="match status" value="1"/>
</dbReference>